<feature type="transmembrane region" description="Helical" evidence="2">
    <location>
        <begin position="386"/>
        <end position="406"/>
    </location>
</feature>
<sequence>MGKTVRVLCAEAQDACSNLIAKASVSRSPSVYPDFANPREEKGPEERRTRCYSDGQNPAELYVTSVQHKVKRLYRELVLNGGAFLFRAEVPSYLIEDLCHDFATMGLEVDSAIFDLHPMQNISDEFYQPLMSRAFYELESLIRVVVSDLGRTDLHQETLCRIVPHWFVVCRLHLLRSWLLRTPKRRGFFPASTDVLALYQLLAMYGQATLLRCADSSTCVRIVKQGLAAMKDIAQLNGGCTCHPSAAAKSYHELFVYFCRMRGSNKMGVMSEKSSSKTVLFNLVLFEAQMASVERMFTQVREFTSAALLRTGKESLKLDTSAGSEGYTTFAYDKPIEVAFAVAGVVAVMFLLGFLGSITYISGYLPRPLLAYKMFFTNENQDTGETIRNIIVMYWLLAPLCVWLNLEIRLRFAQMFNNRFKLHYISMCYDRPRELETSRLGYEINLTWRTYEKYDQRLSEIFHKVRERLARKGMPILRKRY</sequence>
<proteinExistence type="predicted"/>
<accession>A0AAV2TR30</accession>
<keyword evidence="2" id="KW-1133">Transmembrane helix</keyword>
<keyword evidence="2" id="KW-0472">Membrane</keyword>
<evidence type="ECO:0000256" key="1">
    <source>
        <dbReference type="SAM" id="MobiDB-lite"/>
    </source>
</evidence>
<protein>
    <submittedName>
        <fullName evidence="3">Uncharacterized protein</fullName>
    </submittedName>
</protein>
<keyword evidence="2" id="KW-0812">Transmembrane</keyword>
<comment type="caution">
    <text evidence="3">The sequence shown here is derived from an EMBL/GenBank/DDBJ whole genome shotgun (WGS) entry which is preliminary data.</text>
</comment>
<reference evidence="3" key="1">
    <citation type="submission" date="2024-06" db="EMBL/GenBank/DDBJ databases">
        <authorList>
            <person name="Liu X."/>
            <person name="Lenzi L."/>
            <person name="Haldenby T S."/>
            <person name="Uol C."/>
        </authorList>
    </citation>
    <scope>NUCLEOTIDE SEQUENCE</scope>
</reference>
<evidence type="ECO:0000256" key="2">
    <source>
        <dbReference type="SAM" id="Phobius"/>
    </source>
</evidence>
<dbReference type="AlphaFoldDB" id="A0AAV2TR30"/>
<gene>
    <name evidence="3" type="ORF">CDAUBV1_LOCUS13532</name>
</gene>
<feature type="region of interest" description="Disordered" evidence="1">
    <location>
        <begin position="31"/>
        <end position="51"/>
    </location>
</feature>
<evidence type="ECO:0000313" key="3">
    <source>
        <dbReference type="EMBL" id="CAL5138719.1"/>
    </source>
</evidence>
<dbReference type="Proteomes" id="UP001497525">
    <property type="component" value="Unassembled WGS sequence"/>
</dbReference>
<feature type="transmembrane region" description="Helical" evidence="2">
    <location>
        <begin position="338"/>
        <end position="366"/>
    </location>
</feature>
<dbReference type="EMBL" id="CAXLJL010000523">
    <property type="protein sequence ID" value="CAL5138719.1"/>
    <property type="molecule type" value="Genomic_DNA"/>
</dbReference>
<feature type="compositionally biased region" description="Basic and acidic residues" evidence="1">
    <location>
        <begin position="37"/>
        <end position="51"/>
    </location>
</feature>
<evidence type="ECO:0000313" key="4">
    <source>
        <dbReference type="Proteomes" id="UP001497525"/>
    </source>
</evidence>
<organism evidence="3 4">
    <name type="scientific">Calicophoron daubneyi</name>
    <name type="common">Rumen fluke</name>
    <name type="synonym">Paramphistomum daubneyi</name>
    <dbReference type="NCBI Taxonomy" id="300641"/>
    <lineage>
        <taxon>Eukaryota</taxon>
        <taxon>Metazoa</taxon>
        <taxon>Spiralia</taxon>
        <taxon>Lophotrochozoa</taxon>
        <taxon>Platyhelminthes</taxon>
        <taxon>Trematoda</taxon>
        <taxon>Digenea</taxon>
        <taxon>Plagiorchiida</taxon>
        <taxon>Pronocephalata</taxon>
        <taxon>Paramphistomoidea</taxon>
        <taxon>Paramphistomidae</taxon>
        <taxon>Calicophoron</taxon>
    </lineage>
</organism>
<name>A0AAV2TR30_CALDB</name>